<evidence type="ECO:0000313" key="2">
    <source>
        <dbReference type="Proteomes" id="UP000269041"/>
    </source>
</evidence>
<gene>
    <name evidence="1" type="ORF">EJA03_14375</name>
</gene>
<comment type="caution">
    <text evidence="1">The sequence shown here is derived from an EMBL/GenBank/DDBJ whole genome shotgun (WGS) entry which is preliminary data.</text>
</comment>
<protein>
    <submittedName>
        <fullName evidence="1">Uncharacterized protein</fullName>
    </submittedName>
</protein>
<keyword evidence="2" id="KW-1185">Reference proteome</keyword>
<sequence length="97" mass="10922">MDIESKVEKIRNCFSKKFGTNIESIDCSNRKTWAFIVNGTSILHISYEYLADNGIDDILNAIEKDCFKVLEAYPQNAFLLTNQGVKLGPSDLKNTVC</sequence>
<proteinExistence type="predicted"/>
<dbReference type="RefSeq" id="WP_125322428.1">
    <property type="nucleotide sequence ID" value="NZ_AP024890.1"/>
</dbReference>
<name>A0A427U117_9VIBR</name>
<dbReference type="AlphaFoldDB" id="A0A427U117"/>
<evidence type="ECO:0000313" key="1">
    <source>
        <dbReference type="EMBL" id="RSD30343.1"/>
    </source>
</evidence>
<reference evidence="1 2" key="1">
    <citation type="submission" date="2018-12" db="EMBL/GenBank/DDBJ databases">
        <title>Genomic taxonomy of the Vibrionaceae family.</title>
        <authorList>
            <person name="Gomez-Gil B."/>
            <person name="Enciso-Ibarra K."/>
        </authorList>
    </citation>
    <scope>NUCLEOTIDE SEQUENCE [LARGE SCALE GENOMIC DNA]</scope>
    <source>
        <strain evidence="1 2">CAIM 594</strain>
    </source>
</reference>
<dbReference type="Proteomes" id="UP000269041">
    <property type="component" value="Unassembled WGS sequence"/>
</dbReference>
<accession>A0A427U117</accession>
<dbReference type="EMBL" id="RSFA01000071">
    <property type="protein sequence ID" value="RSD30343.1"/>
    <property type="molecule type" value="Genomic_DNA"/>
</dbReference>
<organism evidence="1 2">
    <name type="scientific">Vibrio pectenicida</name>
    <dbReference type="NCBI Taxonomy" id="62763"/>
    <lineage>
        <taxon>Bacteria</taxon>
        <taxon>Pseudomonadati</taxon>
        <taxon>Pseudomonadota</taxon>
        <taxon>Gammaproteobacteria</taxon>
        <taxon>Vibrionales</taxon>
        <taxon>Vibrionaceae</taxon>
        <taxon>Vibrio</taxon>
    </lineage>
</organism>